<name>A0ABQ7EMI1_BRACR</name>
<dbReference type="InterPro" id="IPR001841">
    <property type="entry name" value="Znf_RING"/>
</dbReference>
<evidence type="ECO:0000256" key="4">
    <source>
        <dbReference type="PROSITE-ProRule" id="PRU00175"/>
    </source>
</evidence>
<evidence type="ECO:0000259" key="5">
    <source>
        <dbReference type="PROSITE" id="PS50089"/>
    </source>
</evidence>
<sequence length="189" mass="21970">MDPPQDYALFFESKLYPESLEVRRDLTININRWNTNQTDISIPLEFSTTPFRYLSDTTVDVMQHMLTYHDMGIYSASRITEQTSTYVYNTVTSLANYDETSVHIVLHLTDFNPHSIHRLDVDVATADLQTNKRAPYATEEGELCNICMNKVESGEFINALHCNHIYHHQCIIDWIRMNIRCPTCRDTIS</sequence>
<evidence type="ECO:0000313" key="7">
    <source>
        <dbReference type="Proteomes" id="UP000266723"/>
    </source>
</evidence>
<keyword evidence="3" id="KW-0862">Zinc</keyword>
<dbReference type="InterPro" id="IPR051834">
    <property type="entry name" value="RING_finger_E3_ligase"/>
</dbReference>
<dbReference type="InterPro" id="IPR013083">
    <property type="entry name" value="Znf_RING/FYVE/PHD"/>
</dbReference>
<dbReference type="CDD" id="cd16448">
    <property type="entry name" value="RING-H2"/>
    <property type="match status" value="1"/>
</dbReference>
<evidence type="ECO:0000256" key="3">
    <source>
        <dbReference type="ARBA" id="ARBA00022833"/>
    </source>
</evidence>
<dbReference type="EMBL" id="QGKV02000299">
    <property type="protein sequence ID" value="KAF3597773.1"/>
    <property type="molecule type" value="Genomic_DNA"/>
</dbReference>
<reference evidence="6 7" key="1">
    <citation type="journal article" date="2020" name="BMC Genomics">
        <title>Intraspecific diversification of the crop wild relative Brassica cretica Lam. using demographic model selection.</title>
        <authorList>
            <person name="Kioukis A."/>
            <person name="Michalopoulou V.A."/>
            <person name="Briers L."/>
            <person name="Pirintsos S."/>
            <person name="Studholme D.J."/>
            <person name="Pavlidis P."/>
            <person name="Sarris P.F."/>
        </authorList>
    </citation>
    <scope>NUCLEOTIDE SEQUENCE [LARGE SCALE GENOMIC DNA]</scope>
    <source>
        <strain evidence="7">cv. PFS-1207/04</strain>
    </source>
</reference>
<dbReference type="SMART" id="SM00184">
    <property type="entry name" value="RING"/>
    <property type="match status" value="1"/>
</dbReference>
<evidence type="ECO:0000313" key="6">
    <source>
        <dbReference type="EMBL" id="KAF3597773.1"/>
    </source>
</evidence>
<keyword evidence="7" id="KW-1185">Reference proteome</keyword>
<dbReference type="Pfam" id="PF13639">
    <property type="entry name" value="zf-RING_2"/>
    <property type="match status" value="1"/>
</dbReference>
<comment type="caution">
    <text evidence="6">The sequence shown here is derived from an EMBL/GenBank/DDBJ whole genome shotgun (WGS) entry which is preliminary data.</text>
</comment>
<evidence type="ECO:0000256" key="1">
    <source>
        <dbReference type="ARBA" id="ARBA00022723"/>
    </source>
</evidence>
<dbReference type="SUPFAM" id="SSF57850">
    <property type="entry name" value="RING/U-box"/>
    <property type="match status" value="1"/>
</dbReference>
<dbReference type="PANTHER" id="PTHR45931">
    <property type="entry name" value="SI:CH211-59O9.10"/>
    <property type="match status" value="1"/>
</dbReference>
<dbReference type="PANTHER" id="PTHR45931:SF3">
    <property type="entry name" value="RING ZINC FINGER-CONTAINING PROTEIN"/>
    <property type="match status" value="1"/>
</dbReference>
<proteinExistence type="predicted"/>
<dbReference type="Gene3D" id="3.30.40.10">
    <property type="entry name" value="Zinc/RING finger domain, C3HC4 (zinc finger)"/>
    <property type="match status" value="1"/>
</dbReference>
<dbReference type="Proteomes" id="UP000266723">
    <property type="component" value="Unassembled WGS sequence"/>
</dbReference>
<keyword evidence="1" id="KW-0479">Metal-binding</keyword>
<dbReference type="PROSITE" id="PS50089">
    <property type="entry name" value="ZF_RING_2"/>
    <property type="match status" value="1"/>
</dbReference>
<protein>
    <recommendedName>
        <fullName evidence="5">RING-type domain-containing protein</fullName>
    </recommendedName>
</protein>
<evidence type="ECO:0000256" key="2">
    <source>
        <dbReference type="ARBA" id="ARBA00022771"/>
    </source>
</evidence>
<feature type="domain" description="RING-type" evidence="5">
    <location>
        <begin position="144"/>
        <end position="185"/>
    </location>
</feature>
<keyword evidence="2 4" id="KW-0863">Zinc-finger</keyword>
<gene>
    <name evidence="6" type="ORF">DY000_02020439</name>
</gene>
<accession>A0ABQ7EMI1</accession>
<organism evidence="6 7">
    <name type="scientific">Brassica cretica</name>
    <name type="common">Mustard</name>
    <dbReference type="NCBI Taxonomy" id="69181"/>
    <lineage>
        <taxon>Eukaryota</taxon>
        <taxon>Viridiplantae</taxon>
        <taxon>Streptophyta</taxon>
        <taxon>Embryophyta</taxon>
        <taxon>Tracheophyta</taxon>
        <taxon>Spermatophyta</taxon>
        <taxon>Magnoliopsida</taxon>
        <taxon>eudicotyledons</taxon>
        <taxon>Gunneridae</taxon>
        <taxon>Pentapetalae</taxon>
        <taxon>rosids</taxon>
        <taxon>malvids</taxon>
        <taxon>Brassicales</taxon>
        <taxon>Brassicaceae</taxon>
        <taxon>Brassiceae</taxon>
        <taxon>Brassica</taxon>
    </lineage>
</organism>